<organism evidence="1 2">
    <name type="scientific">Leptospira weilii serovar Ranarum str. ICFT</name>
    <dbReference type="NCBI Taxonomy" id="1218598"/>
    <lineage>
        <taxon>Bacteria</taxon>
        <taxon>Pseudomonadati</taxon>
        <taxon>Spirochaetota</taxon>
        <taxon>Spirochaetia</taxon>
        <taxon>Leptospirales</taxon>
        <taxon>Leptospiraceae</taxon>
        <taxon>Leptospira</taxon>
    </lineage>
</organism>
<comment type="caution">
    <text evidence="1">The sequence shown here is derived from an EMBL/GenBank/DDBJ whole genome shotgun (WGS) entry which is preliminary data.</text>
</comment>
<sequence>MSFFPSAQNLGGARGFNGGPLVVPTGFYSFVKKDIVEKSRSVKVKSIPSRTLS</sequence>
<accession>N1WN96</accession>
<evidence type="ECO:0000313" key="1">
    <source>
        <dbReference type="EMBL" id="EMY78717.1"/>
    </source>
</evidence>
<dbReference type="EMBL" id="AOHC02000019">
    <property type="protein sequence ID" value="EMY78717.1"/>
    <property type="molecule type" value="Genomic_DNA"/>
</dbReference>
<proteinExistence type="predicted"/>
<dbReference type="AlphaFoldDB" id="N1WN96"/>
<evidence type="ECO:0000313" key="2">
    <source>
        <dbReference type="Proteomes" id="UP000012313"/>
    </source>
</evidence>
<reference evidence="1" key="1">
    <citation type="submission" date="2013-03" db="EMBL/GenBank/DDBJ databases">
        <authorList>
            <person name="Harkins D.M."/>
            <person name="Durkin A.S."/>
            <person name="Brinkac L.M."/>
            <person name="Haft D.H."/>
            <person name="Selengut J.D."/>
            <person name="Sanka R."/>
            <person name="DePew J."/>
            <person name="Purushe J."/>
            <person name="Hartskeerl R.A."/>
            <person name="Ahmed A."/>
            <person name="van der Linden H."/>
            <person name="Goris M.G.A."/>
            <person name="Vinetz J.M."/>
            <person name="Sutton G.G."/>
            <person name="Nierman W.C."/>
            <person name="Fouts D.E."/>
        </authorList>
    </citation>
    <scope>NUCLEOTIDE SEQUENCE [LARGE SCALE GENOMIC DNA]</scope>
    <source>
        <strain evidence="1">ICFT</strain>
    </source>
</reference>
<name>N1WN96_9LEPT</name>
<gene>
    <name evidence="1" type="ORF">LEP1GSC060_0507</name>
</gene>
<keyword evidence="2" id="KW-1185">Reference proteome</keyword>
<dbReference type="Proteomes" id="UP000012313">
    <property type="component" value="Unassembled WGS sequence"/>
</dbReference>
<protein>
    <submittedName>
        <fullName evidence="1">Uncharacterized protein</fullName>
    </submittedName>
</protein>